<feature type="compositionally biased region" description="Basic and acidic residues" evidence="1">
    <location>
        <begin position="297"/>
        <end position="336"/>
    </location>
</feature>
<feature type="compositionally biased region" description="Basic and acidic residues" evidence="1">
    <location>
        <begin position="441"/>
        <end position="450"/>
    </location>
</feature>
<dbReference type="EMBL" id="KB467865">
    <property type="protein sequence ID" value="PCH35939.1"/>
    <property type="molecule type" value="Genomic_DNA"/>
</dbReference>
<dbReference type="AlphaFoldDB" id="A0A2H3JB15"/>
<feature type="compositionally biased region" description="Basic and acidic residues" evidence="1">
    <location>
        <begin position="63"/>
        <end position="74"/>
    </location>
</feature>
<feature type="compositionally biased region" description="Pro residues" evidence="1">
    <location>
        <begin position="624"/>
        <end position="635"/>
    </location>
</feature>
<feature type="compositionally biased region" description="Pro residues" evidence="1">
    <location>
        <begin position="252"/>
        <end position="268"/>
    </location>
</feature>
<sequence>MGDRHVRPVDRPPIPLPPSTNDRQIRPAGIDDRRPPVTPPASSDRLHRAPVDDRRLLPPPPADRLRQPIDDRRSLHPPPVQSESRGVPSIRATTDAPALRPPFEERGGFRPAVKEESTRTISLEERISRAPSLQERLSTSSSRSDDRRSQLPPPVDERSSRPPSLEERLSRPAPSPDDRAVRPPHADERSSRAPAPPPPTIASDRPSRFGPGSSDDRKMLLAEPVRPPLAAPADRPTRPEERGRPPERFAHPAPPAVSGPDRGPPPRTTYPSSRTSSLAREESRVFKPRTPPARSPARPDIREFRPAADPPPRERADYRPPYRPEPERYPNDRRPDLMQVDPPSPRLSAPYRRPTSPPPAGGDTYASRPRTWVPPNDAYPDGPDRRPPSDTRDYSREWREDGRGFADDWEARRRTWDRTNAHDYNQERYVEREPVPNNGWETREERERRVSSTFPPPTTVDPAPATQRSYDRPLSSRLTDVYANDDRGYPRDLERGRYPVNDTAPSFSRVRPRSPSPVRRPGAVDDLRPPVKRARDDAYGPGYYSSATGGVDVPRAGPGTEYPPPLRRSPLPVSSAPYYDDHAPPYAAGSGSSAVPRERDYDPRDRAPDVGRYPPYDRRGEPPSRAPPPRSPPPFNRFRGDDRRYNIPPRP</sequence>
<name>A0A2H3JB15_WOLCO</name>
<keyword evidence="3" id="KW-1185">Reference proteome</keyword>
<feature type="compositionally biased region" description="Basic and acidic residues" evidence="1">
    <location>
        <begin position="235"/>
        <end position="250"/>
    </location>
</feature>
<feature type="compositionally biased region" description="Basic and acidic residues" evidence="1">
    <location>
        <begin position="484"/>
        <end position="497"/>
    </location>
</feature>
<dbReference type="OMA" id="KHNSHES"/>
<feature type="compositionally biased region" description="Basic and acidic residues" evidence="1">
    <location>
        <begin position="102"/>
        <end position="128"/>
    </location>
</feature>
<feature type="region of interest" description="Disordered" evidence="1">
    <location>
        <begin position="1"/>
        <end position="651"/>
    </location>
</feature>
<proteinExistence type="predicted"/>
<feature type="compositionally biased region" description="Basic and acidic residues" evidence="1">
    <location>
        <begin position="143"/>
        <end position="191"/>
    </location>
</feature>
<feature type="compositionally biased region" description="Basic and acidic residues" evidence="1">
    <location>
        <begin position="1"/>
        <end position="10"/>
    </location>
</feature>
<evidence type="ECO:0000313" key="2">
    <source>
        <dbReference type="EMBL" id="PCH35939.1"/>
    </source>
</evidence>
<reference evidence="2 3" key="1">
    <citation type="journal article" date="2012" name="Science">
        <title>The Paleozoic origin of enzymatic lignin decomposition reconstructed from 31 fungal genomes.</title>
        <authorList>
            <person name="Floudas D."/>
            <person name="Binder M."/>
            <person name="Riley R."/>
            <person name="Barry K."/>
            <person name="Blanchette R.A."/>
            <person name="Henrissat B."/>
            <person name="Martinez A.T."/>
            <person name="Otillar R."/>
            <person name="Spatafora J.W."/>
            <person name="Yadav J.S."/>
            <person name="Aerts A."/>
            <person name="Benoit I."/>
            <person name="Boyd A."/>
            <person name="Carlson A."/>
            <person name="Copeland A."/>
            <person name="Coutinho P.M."/>
            <person name="de Vries R.P."/>
            <person name="Ferreira P."/>
            <person name="Findley K."/>
            <person name="Foster B."/>
            <person name="Gaskell J."/>
            <person name="Glotzer D."/>
            <person name="Gorecki P."/>
            <person name="Heitman J."/>
            <person name="Hesse C."/>
            <person name="Hori C."/>
            <person name="Igarashi K."/>
            <person name="Jurgens J.A."/>
            <person name="Kallen N."/>
            <person name="Kersten P."/>
            <person name="Kohler A."/>
            <person name="Kuees U."/>
            <person name="Kumar T.K.A."/>
            <person name="Kuo A."/>
            <person name="LaButti K."/>
            <person name="Larrondo L.F."/>
            <person name="Lindquist E."/>
            <person name="Ling A."/>
            <person name="Lombard V."/>
            <person name="Lucas S."/>
            <person name="Lundell T."/>
            <person name="Martin R."/>
            <person name="McLaughlin D.J."/>
            <person name="Morgenstern I."/>
            <person name="Morin E."/>
            <person name="Murat C."/>
            <person name="Nagy L.G."/>
            <person name="Nolan M."/>
            <person name="Ohm R.A."/>
            <person name="Patyshakuliyeva A."/>
            <person name="Rokas A."/>
            <person name="Ruiz-Duenas F.J."/>
            <person name="Sabat G."/>
            <person name="Salamov A."/>
            <person name="Samejima M."/>
            <person name="Schmutz J."/>
            <person name="Slot J.C."/>
            <person name="St John F."/>
            <person name="Stenlid J."/>
            <person name="Sun H."/>
            <person name="Sun S."/>
            <person name="Syed K."/>
            <person name="Tsang A."/>
            <person name="Wiebenga A."/>
            <person name="Young D."/>
            <person name="Pisabarro A."/>
            <person name="Eastwood D.C."/>
            <person name="Martin F."/>
            <person name="Cullen D."/>
            <person name="Grigoriev I.V."/>
            <person name="Hibbett D.S."/>
        </authorList>
    </citation>
    <scope>NUCLEOTIDE SEQUENCE [LARGE SCALE GENOMIC DNA]</scope>
    <source>
        <strain evidence="2 3">MD-104</strain>
    </source>
</reference>
<feature type="compositionally biased region" description="Basic and acidic residues" evidence="1">
    <location>
        <begin position="44"/>
        <end position="56"/>
    </location>
</feature>
<dbReference type="OrthoDB" id="3184410at2759"/>
<evidence type="ECO:0000256" key="1">
    <source>
        <dbReference type="SAM" id="MobiDB-lite"/>
    </source>
</evidence>
<dbReference type="STRING" id="742152.A0A2H3JB15"/>
<feature type="compositionally biased region" description="Basic and acidic residues" evidence="1">
    <location>
        <begin position="382"/>
        <end position="434"/>
    </location>
</feature>
<feature type="compositionally biased region" description="Basic and acidic residues" evidence="1">
    <location>
        <begin position="23"/>
        <end position="35"/>
    </location>
</feature>
<feature type="compositionally biased region" description="Basic and acidic residues" evidence="1">
    <location>
        <begin position="522"/>
        <end position="538"/>
    </location>
</feature>
<feature type="compositionally biased region" description="Basic and acidic residues" evidence="1">
    <location>
        <begin position="596"/>
        <end position="622"/>
    </location>
</feature>
<feature type="compositionally biased region" description="Low complexity" evidence="1">
    <location>
        <begin position="131"/>
        <end position="142"/>
    </location>
</feature>
<organism evidence="2 3">
    <name type="scientific">Wolfiporia cocos (strain MD-104)</name>
    <name type="common">Brown rot fungus</name>
    <dbReference type="NCBI Taxonomy" id="742152"/>
    <lineage>
        <taxon>Eukaryota</taxon>
        <taxon>Fungi</taxon>
        <taxon>Dikarya</taxon>
        <taxon>Basidiomycota</taxon>
        <taxon>Agaricomycotina</taxon>
        <taxon>Agaricomycetes</taxon>
        <taxon>Polyporales</taxon>
        <taxon>Phaeolaceae</taxon>
        <taxon>Wolfiporia</taxon>
    </lineage>
</organism>
<dbReference type="Proteomes" id="UP000218811">
    <property type="component" value="Unassembled WGS sequence"/>
</dbReference>
<protein>
    <submittedName>
        <fullName evidence="2">Uncharacterized protein</fullName>
    </submittedName>
</protein>
<evidence type="ECO:0000313" key="3">
    <source>
        <dbReference type="Proteomes" id="UP000218811"/>
    </source>
</evidence>
<feature type="compositionally biased region" description="Low complexity" evidence="1">
    <location>
        <begin position="568"/>
        <end position="577"/>
    </location>
</feature>
<accession>A0A2H3JB15</accession>
<gene>
    <name evidence="2" type="ORF">WOLCODRAFT_28224</name>
</gene>